<evidence type="ECO:0000313" key="3">
    <source>
        <dbReference type="Proteomes" id="UP001239445"/>
    </source>
</evidence>
<comment type="caution">
    <text evidence="2">The sequence shown here is derived from an EMBL/GenBank/DDBJ whole genome shotgun (WGS) entry which is preliminary data.</text>
</comment>
<dbReference type="Proteomes" id="UP001239445">
    <property type="component" value="Unassembled WGS sequence"/>
</dbReference>
<dbReference type="EMBL" id="MU839842">
    <property type="protein sequence ID" value="KAK1751260.1"/>
    <property type="molecule type" value="Genomic_DNA"/>
</dbReference>
<dbReference type="PANTHER" id="PTHR42060:SF1">
    <property type="entry name" value="NHL REPEAT-CONTAINING PROTEIN"/>
    <property type="match status" value="1"/>
</dbReference>
<dbReference type="SUPFAM" id="SSF63829">
    <property type="entry name" value="Calcium-dependent phosphotriesterase"/>
    <property type="match status" value="1"/>
</dbReference>
<evidence type="ECO:0000256" key="1">
    <source>
        <dbReference type="SAM" id="SignalP"/>
    </source>
</evidence>
<protein>
    <submittedName>
        <fullName evidence="2">Uncharacterized protein</fullName>
    </submittedName>
</protein>
<organism evidence="2 3">
    <name type="scientific">Echria macrotheca</name>
    <dbReference type="NCBI Taxonomy" id="438768"/>
    <lineage>
        <taxon>Eukaryota</taxon>
        <taxon>Fungi</taxon>
        <taxon>Dikarya</taxon>
        <taxon>Ascomycota</taxon>
        <taxon>Pezizomycotina</taxon>
        <taxon>Sordariomycetes</taxon>
        <taxon>Sordariomycetidae</taxon>
        <taxon>Sordariales</taxon>
        <taxon>Schizotheciaceae</taxon>
        <taxon>Echria</taxon>
    </lineage>
</organism>
<feature type="chain" id="PRO_5042589127" evidence="1">
    <location>
        <begin position="28"/>
        <end position="368"/>
    </location>
</feature>
<keyword evidence="3" id="KW-1185">Reference proteome</keyword>
<accession>A0AAJ0F7J9</accession>
<feature type="signal peptide" evidence="1">
    <location>
        <begin position="1"/>
        <end position="27"/>
    </location>
</feature>
<dbReference type="PANTHER" id="PTHR42060">
    <property type="entry name" value="NHL REPEAT-CONTAINING PROTEIN-RELATED"/>
    <property type="match status" value="1"/>
</dbReference>
<dbReference type="Gene3D" id="2.120.10.30">
    <property type="entry name" value="TolB, C-terminal domain"/>
    <property type="match status" value="1"/>
</dbReference>
<dbReference type="InterPro" id="IPR052998">
    <property type="entry name" value="Hetero-Diels-Alderase-like"/>
</dbReference>
<reference evidence="2" key="1">
    <citation type="submission" date="2023-06" db="EMBL/GenBank/DDBJ databases">
        <title>Genome-scale phylogeny and comparative genomics of the fungal order Sordariales.</title>
        <authorList>
            <consortium name="Lawrence Berkeley National Laboratory"/>
            <person name="Hensen N."/>
            <person name="Bonometti L."/>
            <person name="Westerberg I."/>
            <person name="Brannstrom I.O."/>
            <person name="Guillou S."/>
            <person name="Cros-Aarteil S."/>
            <person name="Calhoun S."/>
            <person name="Haridas S."/>
            <person name="Kuo A."/>
            <person name="Mondo S."/>
            <person name="Pangilinan J."/>
            <person name="Riley R."/>
            <person name="Labutti K."/>
            <person name="Andreopoulos B."/>
            <person name="Lipzen A."/>
            <person name="Chen C."/>
            <person name="Yanf M."/>
            <person name="Daum C."/>
            <person name="Ng V."/>
            <person name="Clum A."/>
            <person name="Steindorff A."/>
            <person name="Ohm R."/>
            <person name="Martin F."/>
            <person name="Silar P."/>
            <person name="Natvig D."/>
            <person name="Lalanne C."/>
            <person name="Gautier V."/>
            <person name="Ament-Velasquez S.L."/>
            <person name="Kruys A."/>
            <person name="Hutchinson M.I."/>
            <person name="Powell A.J."/>
            <person name="Barry K."/>
            <person name="Miller A.N."/>
            <person name="Grigoriev I.V."/>
            <person name="Debuchy R."/>
            <person name="Gladieux P."/>
            <person name="Thoren M.H."/>
            <person name="Johannesson H."/>
        </authorList>
    </citation>
    <scope>NUCLEOTIDE SEQUENCE</scope>
    <source>
        <strain evidence="2">PSN4</strain>
    </source>
</reference>
<gene>
    <name evidence="2" type="ORF">QBC47DRAFT_434133</name>
</gene>
<dbReference type="InterPro" id="IPR011042">
    <property type="entry name" value="6-blade_b-propeller_TolB-like"/>
</dbReference>
<dbReference type="AlphaFoldDB" id="A0AAJ0F7J9"/>
<proteinExistence type="predicted"/>
<keyword evidence="1" id="KW-0732">Signal</keyword>
<evidence type="ECO:0000313" key="2">
    <source>
        <dbReference type="EMBL" id="KAK1751260.1"/>
    </source>
</evidence>
<sequence length="368" mass="38255">MPNPDFPDRLQRLLAAFLALFITLASSRTTTTQSLLSPQPVFQFTRNGTWIENLAVRPNGDLLLTTVLPDGTLFLVQNPSSPQPRVLPIFTFPTNATHGITEFSPDTFLVIASNISQSDNPANGVLGTNQVWAVSLHDTSNPPAVTARVKKITDLPDAPRLNGAAAVPNSSVVLLGDSQLGAVFRLDTATGKYTKAFQLPEMAPVPGSNSSDDALGINGMKVPGDGFLYFSNAASRTMYRTAITGDGFPASGSGSNNPVEKIAQITSVPWLDDFDVRASDGSIFLTGSTGNVLLFIQRTGSGYAAPVVAAGALDQLALATCTAAVFGRSSGGRSTAMLFVTTGGGLGGPVNGTVIEPAKVVAVDTSGL</sequence>
<name>A0AAJ0F7J9_9PEZI</name>